<dbReference type="EMBL" id="JAENIM010000044">
    <property type="protein sequence ID" value="MBK1792267.1"/>
    <property type="molecule type" value="Genomic_DNA"/>
</dbReference>
<dbReference type="AlphaFoldDB" id="A0A8J7MFV6"/>
<keyword evidence="1" id="KW-0732">Signal</keyword>
<dbReference type="InterPro" id="IPR032248">
    <property type="entry name" value="DUF4823"/>
</dbReference>
<keyword evidence="3" id="KW-1185">Reference proteome</keyword>
<proteinExistence type="predicted"/>
<comment type="caution">
    <text evidence="2">The sequence shown here is derived from an EMBL/GenBank/DDBJ whole genome shotgun (WGS) entry which is preliminary data.</text>
</comment>
<reference evidence="2" key="1">
    <citation type="submission" date="2021-01" db="EMBL/GenBank/DDBJ databases">
        <title>Modified the classification status of verrucomicrobia.</title>
        <authorList>
            <person name="Feng X."/>
        </authorList>
    </citation>
    <scope>NUCLEOTIDE SEQUENCE</scope>
    <source>
        <strain evidence="2">_KCTC 22039</strain>
    </source>
</reference>
<protein>
    <submittedName>
        <fullName evidence="2">DUF4823 domain-containing protein</fullName>
    </submittedName>
</protein>
<dbReference type="PROSITE" id="PS51257">
    <property type="entry name" value="PROKAR_LIPOPROTEIN"/>
    <property type="match status" value="1"/>
</dbReference>
<organism evidence="2 3">
    <name type="scientific">Persicirhabdus sediminis</name>
    <dbReference type="NCBI Taxonomy" id="454144"/>
    <lineage>
        <taxon>Bacteria</taxon>
        <taxon>Pseudomonadati</taxon>
        <taxon>Verrucomicrobiota</taxon>
        <taxon>Verrucomicrobiia</taxon>
        <taxon>Verrucomicrobiales</taxon>
        <taxon>Verrucomicrobiaceae</taxon>
        <taxon>Persicirhabdus</taxon>
    </lineage>
</organism>
<feature type="chain" id="PRO_5035267724" evidence="1">
    <location>
        <begin position="21"/>
        <end position="180"/>
    </location>
</feature>
<gene>
    <name evidence="2" type="ORF">JIN82_13980</name>
</gene>
<sequence length="180" mass="19445">MKYQGLIGMAAVSFLLASCAGTDVETHDGQEVAEDQAGSGKLRRGANVYVAQPADRVTAKSTNPNSGRATAAAIANELKPFAGRVMRGTSVQMLDVALHDAQQNGAEYLIYPSIIRWDDKRTDWGANRSAVQVQLSVYESVSGKQVDAMLLQGTGKVFGDEVSPESLLKDPLQRYYKSVY</sequence>
<evidence type="ECO:0000256" key="1">
    <source>
        <dbReference type="SAM" id="SignalP"/>
    </source>
</evidence>
<dbReference type="Pfam" id="PF16105">
    <property type="entry name" value="DUF4823"/>
    <property type="match status" value="1"/>
</dbReference>
<evidence type="ECO:0000313" key="2">
    <source>
        <dbReference type="EMBL" id="MBK1792267.1"/>
    </source>
</evidence>
<dbReference type="Proteomes" id="UP000624703">
    <property type="component" value="Unassembled WGS sequence"/>
</dbReference>
<feature type="signal peptide" evidence="1">
    <location>
        <begin position="1"/>
        <end position="20"/>
    </location>
</feature>
<accession>A0A8J7MFV6</accession>
<evidence type="ECO:0000313" key="3">
    <source>
        <dbReference type="Proteomes" id="UP000624703"/>
    </source>
</evidence>
<name>A0A8J7MFV6_9BACT</name>
<dbReference type="RefSeq" id="WP_200312280.1">
    <property type="nucleotide sequence ID" value="NZ_JAENIM010000044.1"/>
</dbReference>